<evidence type="ECO:0000259" key="6">
    <source>
        <dbReference type="Pfam" id="PF18348"/>
    </source>
</evidence>
<feature type="domain" description="Bacterial dipeptidyl-peptidase SH3" evidence="6">
    <location>
        <begin position="25"/>
        <end position="74"/>
    </location>
</feature>
<sequence>MPKENSNEWPLNDAFGICRQTILPVYRKPTVDSALVTQLLFGECYQVLAVTEDRTWYRIFNEDSRIGGWISSKSIKEINSLDYQKFLNQDYQIVTSPIAAIEYMGTNVYLLPGSRLHFSDLELFNWQDHIGFTGSVRSHAIKADRDQLVDIALKYINAPWQPGGRSIFGVDEQLGFALIYSIAGYTWNSVYLPGRIIPINHVKPGDLIIFHHQYSNQDHFGIYLGMEEVLWMDNKMKVSDLNEWETYLKNQKSEEVVFTARSVFKKDG</sequence>
<keyword evidence="8" id="KW-1185">Reference proteome</keyword>
<name>A0A1M7ZDL6_9BACT</name>
<evidence type="ECO:0000256" key="1">
    <source>
        <dbReference type="ARBA" id="ARBA00007074"/>
    </source>
</evidence>
<dbReference type="STRING" id="1073327.SAMN04488108_2442"/>
<keyword evidence="2" id="KW-0645">Protease</keyword>
<dbReference type="InterPro" id="IPR038765">
    <property type="entry name" value="Papain-like_cys_pep_sf"/>
</dbReference>
<organism evidence="7 8">
    <name type="scientific">Algoriphagus zhangzhouensis</name>
    <dbReference type="NCBI Taxonomy" id="1073327"/>
    <lineage>
        <taxon>Bacteria</taxon>
        <taxon>Pseudomonadati</taxon>
        <taxon>Bacteroidota</taxon>
        <taxon>Cytophagia</taxon>
        <taxon>Cytophagales</taxon>
        <taxon>Cyclobacteriaceae</taxon>
        <taxon>Algoriphagus</taxon>
    </lineage>
</organism>
<accession>A0A1M7ZDL6</accession>
<evidence type="ECO:0000256" key="3">
    <source>
        <dbReference type="ARBA" id="ARBA00022801"/>
    </source>
</evidence>
<comment type="similarity">
    <text evidence="1">Belongs to the peptidase C40 family.</text>
</comment>
<dbReference type="InterPro" id="IPR041382">
    <property type="entry name" value="SH3_16"/>
</dbReference>
<dbReference type="OrthoDB" id="9813368at2"/>
<dbReference type="Pfam" id="PF00877">
    <property type="entry name" value="NLPC_P60"/>
    <property type="match status" value="1"/>
</dbReference>
<evidence type="ECO:0000256" key="4">
    <source>
        <dbReference type="ARBA" id="ARBA00022807"/>
    </source>
</evidence>
<dbReference type="Gene3D" id="2.30.30.40">
    <property type="entry name" value="SH3 Domains"/>
    <property type="match status" value="1"/>
</dbReference>
<dbReference type="Proteomes" id="UP000184609">
    <property type="component" value="Unassembled WGS sequence"/>
</dbReference>
<feature type="domain" description="NlpC/P60" evidence="5">
    <location>
        <begin position="195"/>
        <end position="243"/>
    </location>
</feature>
<reference evidence="8" key="1">
    <citation type="submission" date="2016-12" db="EMBL/GenBank/DDBJ databases">
        <authorList>
            <person name="Varghese N."/>
            <person name="Submissions S."/>
        </authorList>
    </citation>
    <scope>NUCLEOTIDE SEQUENCE [LARGE SCALE GENOMIC DNA]</scope>
    <source>
        <strain evidence="8">DSM 25035</strain>
    </source>
</reference>
<gene>
    <name evidence="7" type="ORF">SAMN04488108_2442</name>
</gene>
<keyword evidence="3" id="KW-0378">Hydrolase</keyword>
<dbReference type="SUPFAM" id="SSF54001">
    <property type="entry name" value="Cysteine proteinases"/>
    <property type="match status" value="1"/>
</dbReference>
<evidence type="ECO:0000313" key="7">
    <source>
        <dbReference type="EMBL" id="SHO62980.1"/>
    </source>
</evidence>
<dbReference type="Pfam" id="PF18348">
    <property type="entry name" value="SH3_16"/>
    <property type="match status" value="1"/>
</dbReference>
<dbReference type="AlphaFoldDB" id="A0A1M7ZDL6"/>
<evidence type="ECO:0000256" key="2">
    <source>
        <dbReference type="ARBA" id="ARBA00022670"/>
    </source>
</evidence>
<protein>
    <submittedName>
        <fullName evidence="7">NlpC/P60 family protein</fullName>
    </submittedName>
</protein>
<dbReference type="RefSeq" id="WP_073572077.1">
    <property type="nucleotide sequence ID" value="NZ_FRXN01000003.1"/>
</dbReference>
<dbReference type="GO" id="GO:0008234">
    <property type="term" value="F:cysteine-type peptidase activity"/>
    <property type="evidence" value="ECO:0007669"/>
    <property type="project" value="UniProtKB-KW"/>
</dbReference>
<evidence type="ECO:0000259" key="5">
    <source>
        <dbReference type="Pfam" id="PF00877"/>
    </source>
</evidence>
<proteinExistence type="inferred from homology"/>
<dbReference type="Gene3D" id="3.90.1720.10">
    <property type="entry name" value="endopeptidase domain like (from Nostoc punctiforme)"/>
    <property type="match status" value="1"/>
</dbReference>
<evidence type="ECO:0000313" key="8">
    <source>
        <dbReference type="Proteomes" id="UP000184609"/>
    </source>
</evidence>
<dbReference type="GO" id="GO:0006508">
    <property type="term" value="P:proteolysis"/>
    <property type="evidence" value="ECO:0007669"/>
    <property type="project" value="UniProtKB-KW"/>
</dbReference>
<dbReference type="EMBL" id="FRXN01000003">
    <property type="protein sequence ID" value="SHO62980.1"/>
    <property type="molecule type" value="Genomic_DNA"/>
</dbReference>
<keyword evidence="4" id="KW-0788">Thiol protease</keyword>
<dbReference type="InterPro" id="IPR000064">
    <property type="entry name" value="NLP_P60_dom"/>
</dbReference>